<evidence type="ECO:0000256" key="2">
    <source>
        <dbReference type="SAM" id="MobiDB-lite"/>
    </source>
</evidence>
<feature type="compositionally biased region" description="Acidic residues" evidence="2">
    <location>
        <begin position="91"/>
        <end position="102"/>
    </location>
</feature>
<keyword evidence="4" id="KW-1185">Reference proteome</keyword>
<evidence type="ECO:0000313" key="3">
    <source>
        <dbReference type="EMBL" id="CAK7270443.1"/>
    </source>
</evidence>
<feature type="compositionally biased region" description="Polar residues" evidence="2">
    <location>
        <begin position="35"/>
        <end position="60"/>
    </location>
</feature>
<feature type="region of interest" description="Disordered" evidence="2">
    <location>
        <begin position="392"/>
        <end position="419"/>
    </location>
</feature>
<evidence type="ECO:0000313" key="4">
    <source>
        <dbReference type="Proteomes" id="UP001642501"/>
    </source>
</evidence>
<dbReference type="EMBL" id="CAWUOM010000072">
    <property type="protein sequence ID" value="CAK7270443.1"/>
    <property type="molecule type" value="Genomic_DNA"/>
</dbReference>
<gene>
    <name evidence="3" type="ORF">SEPCBS57363_004106</name>
</gene>
<keyword evidence="1" id="KW-0175">Coiled coil</keyword>
<protein>
    <submittedName>
        <fullName evidence="3">Uncharacterized protein</fullName>
    </submittedName>
</protein>
<evidence type="ECO:0000256" key="1">
    <source>
        <dbReference type="SAM" id="Coils"/>
    </source>
</evidence>
<feature type="compositionally biased region" description="Basic and acidic residues" evidence="2">
    <location>
        <begin position="11"/>
        <end position="26"/>
    </location>
</feature>
<feature type="region of interest" description="Disordered" evidence="2">
    <location>
        <begin position="1"/>
        <end position="60"/>
    </location>
</feature>
<feature type="compositionally biased region" description="Low complexity" evidence="2">
    <location>
        <begin position="1"/>
        <end position="10"/>
    </location>
</feature>
<feature type="region of interest" description="Disordered" evidence="2">
    <location>
        <begin position="255"/>
        <end position="278"/>
    </location>
</feature>
<accession>A0ABP0DQ72</accession>
<sequence length="516" mass="55464">MSDHAPSAADADAKVNNRYDDKDDYSLTHPPRTPTSPISAFSGSLFTRSSPGRPSTGTVSLTRSFNLHTLGINTSPLGPLGRRISFYEGDSGGDDEDDDDGLGESSLDHLEEDFSNDGGSSIIGGGHYGGWPASDDGNGSSYYNDCDGLDDPSAFEDRKDVLIDRLNDMVRHVTSYTPSSPSVSVRSVSTWNSPGKSVSAISGGDSVAAGSGGRAVFTELHAHIDQMEAVLAAERAAEAAALAASPRVVQRHHRHQSQPNNLYGWQRPESRSATGKATAQTRRLTLGASPILFRNQSAPLPEVAEALTARSTLRKIQAGRLPAEISPVAASCDVLAGDLSAVLDGLLKRREESEFIQELLLQKLAAANRRTAELEAQIKTLTDERDSHAVIRTSSSGRSSSSSGMATETIAEKSGATNTGESLLEAGERLADLDDFRSELSFLRLQLRGIEVQCRSYVPTDADPELTESIENWKADWFALRAKVDEERRNATASVSVCMSLLEQDRSIMNDMNSTF</sequence>
<proteinExistence type="predicted"/>
<organism evidence="3 4">
    <name type="scientific">Sporothrix epigloea</name>
    <dbReference type="NCBI Taxonomy" id="1892477"/>
    <lineage>
        <taxon>Eukaryota</taxon>
        <taxon>Fungi</taxon>
        <taxon>Dikarya</taxon>
        <taxon>Ascomycota</taxon>
        <taxon>Pezizomycotina</taxon>
        <taxon>Sordariomycetes</taxon>
        <taxon>Sordariomycetidae</taxon>
        <taxon>Ophiostomatales</taxon>
        <taxon>Ophiostomataceae</taxon>
        <taxon>Sporothrix</taxon>
    </lineage>
</organism>
<reference evidence="3 4" key="1">
    <citation type="submission" date="2024-01" db="EMBL/GenBank/DDBJ databases">
        <authorList>
            <person name="Allen C."/>
            <person name="Tagirdzhanova G."/>
        </authorList>
    </citation>
    <scope>NUCLEOTIDE SEQUENCE [LARGE SCALE GENOMIC DNA]</scope>
    <source>
        <strain evidence="3 4">CBS 573.63</strain>
    </source>
</reference>
<name>A0ABP0DQ72_9PEZI</name>
<feature type="region of interest" description="Disordered" evidence="2">
    <location>
        <begin position="81"/>
        <end position="121"/>
    </location>
</feature>
<feature type="coiled-coil region" evidence="1">
    <location>
        <begin position="357"/>
        <end position="384"/>
    </location>
</feature>
<comment type="caution">
    <text evidence="3">The sequence shown here is derived from an EMBL/GenBank/DDBJ whole genome shotgun (WGS) entry which is preliminary data.</text>
</comment>
<feature type="compositionally biased region" description="Low complexity" evidence="2">
    <location>
        <begin position="394"/>
        <end position="404"/>
    </location>
</feature>
<dbReference type="Proteomes" id="UP001642501">
    <property type="component" value="Unassembled WGS sequence"/>
</dbReference>